<dbReference type="CDD" id="cd12148">
    <property type="entry name" value="fungal_TF_MHR"/>
    <property type="match status" value="1"/>
</dbReference>
<evidence type="ECO:0000259" key="7">
    <source>
        <dbReference type="PROSITE" id="PS50048"/>
    </source>
</evidence>
<dbReference type="Pfam" id="PF00172">
    <property type="entry name" value="Zn_clus"/>
    <property type="match status" value="1"/>
</dbReference>
<dbReference type="GO" id="GO:0003677">
    <property type="term" value="F:DNA binding"/>
    <property type="evidence" value="ECO:0007669"/>
    <property type="project" value="InterPro"/>
</dbReference>
<dbReference type="SUPFAM" id="SSF57701">
    <property type="entry name" value="Zn2/Cys6 DNA-binding domain"/>
    <property type="match status" value="1"/>
</dbReference>
<dbReference type="CDD" id="cd00067">
    <property type="entry name" value="GAL4"/>
    <property type="match status" value="1"/>
</dbReference>
<feature type="region of interest" description="Disordered" evidence="6">
    <location>
        <begin position="1"/>
        <end position="25"/>
    </location>
</feature>
<reference evidence="8" key="1">
    <citation type="submission" date="2022-10" db="EMBL/GenBank/DDBJ databases">
        <title>Tapping the CABI collections for fungal endophytes: first genome assemblies for Collariella, Neodidymelliopsis, Ascochyta clinopodiicola, Didymella pomorum, Didymosphaeria variabile, Neocosmospora piperis and Neocucurbitaria cava.</title>
        <authorList>
            <person name="Hill R."/>
        </authorList>
    </citation>
    <scope>NUCLEOTIDE SEQUENCE</scope>
    <source>
        <strain evidence="8">IMI 355091</strain>
    </source>
</reference>
<dbReference type="GO" id="GO:0000981">
    <property type="term" value="F:DNA-binding transcription factor activity, RNA polymerase II-specific"/>
    <property type="evidence" value="ECO:0007669"/>
    <property type="project" value="InterPro"/>
</dbReference>
<keyword evidence="2" id="KW-0479">Metal-binding</keyword>
<dbReference type="InterPro" id="IPR007219">
    <property type="entry name" value="XnlR_reg_dom"/>
</dbReference>
<dbReference type="EMBL" id="JAPEVA010000079">
    <property type="protein sequence ID" value="KAJ4401064.1"/>
    <property type="molecule type" value="Genomic_DNA"/>
</dbReference>
<evidence type="ECO:0000256" key="1">
    <source>
        <dbReference type="ARBA" id="ARBA00004123"/>
    </source>
</evidence>
<organism evidence="8 9">
    <name type="scientific">Didymella pomorum</name>
    <dbReference type="NCBI Taxonomy" id="749634"/>
    <lineage>
        <taxon>Eukaryota</taxon>
        <taxon>Fungi</taxon>
        <taxon>Dikarya</taxon>
        <taxon>Ascomycota</taxon>
        <taxon>Pezizomycotina</taxon>
        <taxon>Dothideomycetes</taxon>
        <taxon>Pleosporomycetidae</taxon>
        <taxon>Pleosporales</taxon>
        <taxon>Pleosporineae</taxon>
        <taxon>Didymellaceae</taxon>
        <taxon>Didymella</taxon>
    </lineage>
</organism>
<dbReference type="InterPro" id="IPR050815">
    <property type="entry name" value="TF_fung"/>
</dbReference>
<sequence length="766" mass="85746">MEHQRHGSSQSLYDNAASNTFRQPSSASDTIIALSSRPVHDEAEDPARAVRRRIDALSRAPVRASRCVAQREIPGEGHCYIYEDGTYCRAIIDGEPVNPSWGITKAGKPRKRLAQACLTCREKKIKCEPGYPKCHQCAKSQRVCRGGMNQPNQTSPRNGSTDVSPSAPAAATIKSYASESMSPSVSSERVDRIAEFRENLRTADARHNGPLLKARDPHPPPPVASPRDLTVQSYGSDWRGSANIREHQETSAGLYQDHFALQWEHDPSELDPRTTHHILELYFAHAGRATYGMFPRKAFMSWAQSGKRKSQDDRMLLYSVLAMGSLFSPDAEKRSLGKRFAAVATYAAEKRFGKFSLQLCQSRLLLALYHFAQGKSQEAWDFCGSGLRALSALNLNTEEGVKELVDGAPTLEYGFDRPTFEECCRRTFWSGFLMDVSLDVTRLTTTIDLIQQQRYNGFFGGTLFVVSIEDAFVKLPCLEAAYESGTPCDTPLFDYELLNRFAPKTPVLGHMAYLCLISALWGDVLTFTGRAVRRPDTGYEQHYEPFYTKTYERLEGWHAMLPPNLRYSTQNLERSIAEGTVGTFMSLHALYHASIIRLNRQIRISAMPADKISRNIEHAFKNASNFLSMMHSLALINRQRRNDTSEYFFSTPFPGYALMLSIDVLSAAGTSTTLPELIDTVGTTMSCIDELATFWASARAQQKAVSNRLRQLTDVAMEHKHGANHGHAGRYWRIGESLDVAFGKDDAMYKADERELFNVVAQCAGR</sequence>
<dbReference type="PROSITE" id="PS00463">
    <property type="entry name" value="ZN2_CY6_FUNGAL_1"/>
    <property type="match status" value="1"/>
</dbReference>
<keyword evidence="9" id="KW-1185">Reference proteome</keyword>
<dbReference type="GO" id="GO:0006351">
    <property type="term" value="P:DNA-templated transcription"/>
    <property type="evidence" value="ECO:0007669"/>
    <property type="project" value="InterPro"/>
</dbReference>
<evidence type="ECO:0000256" key="4">
    <source>
        <dbReference type="ARBA" id="ARBA00023163"/>
    </source>
</evidence>
<comment type="subcellular location">
    <subcellularLocation>
        <location evidence="1">Nucleus</location>
    </subcellularLocation>
</comment>
<dbReference type="PANTHER" id="PTHR47338:SF11">
    <property type="entry name" value="ZN(II)2CYS6 TRANSCRIPTION FACTOR (EUROFUNG)"/>
    <property type="match status" value="1"/>
</dbReference>
<dbReference type="AlphaFoldDB" id="A0A9W9D462"/>
<feature type="compositionally biased region" description="Basic and acidic residues" evidence="6">
    <location>
        <begin position="201"/>
        <end position="218"/>
    </location>
</feature>
<dbReference type="InterPro" id="IPR001138">
    <property type="entry name" value="Zn2Cys6_DnaBD"/>
</dbReference>
<evidence type="ECO:0000256" key="5">
    <source>
        <dbReference type="ARBA" id="ARBA00023242"/>
    </source>
</evidence>
<dbReference type="Gene3D" id="4.10.240.10">
    <property type="entry name" value="Zn(2)-C6 fungal-type DNA-binding domain"/>
    <property type="match status" value="1"/>
</dbReference>
<gene>
    <name evidence="8" type="ORF">N0V91_008205</name>
</gene>
<dbReference type="SMART" id="SM00066">
    <property type="entry name" value="GAL4"/>
    <property type="match status" value="1"/>
</dbReference>
<feature type="region of interest" description="Disordered" evidence="6">
    <location>
        <begin position="201"/>
        <end position="228"/>
    </location>
</feature>
<keyword evidence="4" id="KW-0804">Transcription</keyword>
<feature type="region of interest" description="Disordered" evidence="6">
    <location>
        <begin position="148"/>
        <end position="168"/>
    </location>
</feature>
<evidence type="ECO:0000256" key="6">
    <source>
        <dbReference type="SAM" id="MobiDB-lite"/>
    </source>
</evidence>
<feature type="domain" description="Zn(2)-C6 fungal-type" evidence="7">
    <location>
        <begin position="116"/>
        <end position="144"/>
    </location>
</feature>
<evidence type="ECO:0000256" key="2">
    <source>
        <dbReference type="ARBA" id="ARBA00022723"/>
    </source>
</evidence>
<keyword evidence="3" id="KW-0805">Transcription regulation</keyword>
<protein>
    <recommendedName>
        <fullName evidence="7">Zn(2)-C6 fungal-type domain-containing protein</fullName>
    </recommendedName>
</protein>
<evidence type="ECO:0000313" key="8">
    <source>
        <dbReference type="EMBL" id="KAJ4401064.1"/>
    </source>
</evidence>
<keyword evidence="5" id="KW-0539">Nucleus</keyword>
<dbReference type="Proteomes" id="UP001140510">
    <property type="component" value="Unassembled WGS sequence"/>
</dbReference>
<dbReference type="Pfam" id="PF04082">
    <property type="entry name" value="Fungal_trans"/>
    <property type="match status" value="1"/>
</dbReference>
<accession>A0A9W9D462</accession>
<proteinExistence type="predicted"/>
<dbReference type="InterPro" id="IPR036864">
    <property type="entry name" value="Zn2-C6_fun-type_DNA-bd_sf"/>
</dbReference>
<comment type="caution">
    <text evidence="8">The sequence shown here is derived from an EMBL/GenBank/DDBJ whole genome shotgun (WGS) entry which is preliminary data.</text>
</comment>
<evidence type="ECO:0000313" key="9">
    <source>
        <dbReference type="Proteomes" id="UP001140510"/>
    </source>
</evidence>
<feature type="compositionally biased region" description="Polar residues" evidence="6">
    <location>
        <begin position="7"/>
        <end position="25"/>
    </location>
</feature>
<evidence type="ECO:0000256" key="3">
    <source>
        <dbReference type="ARBA" id="ARBA00023015"/>
    </source>
</evidence>
<name>A0A9W9D462_9PLEO</name>
<dbReference type="PANTHER" id="PTHR47338">
    <property type="entry name" value="ZN(II)2CYS6 TRANSCRIPTION FACTOR (EUROFUNG)-RELATED"/>
    <property type="match status" value="1"/>
</dbReference>
<dbReference type="GO" id="GO:0008270">
    <property type="term" value="F:zinc ion binding"/>
    <property type="evidence" value="ECO:0007669"/>
    <property type="project" value="InterPro"/>
</dbReference>
<dbReference type="GO" id="GO:0005634">
    <property type="term" value="C:nucleus"/>
    <property type="evidence" value="ECO:0007669"/>
    <property type="project" value="UniProtKB-SubCell"/>
</dbReference>
<dbReference type="PROSITE" id="PS50048">
    <property type="entry name" value="ZN2_CY6_FUNGAL_2"/>
    <property type="match status" value="1"/>
</dbReference>
<feature type="compositionally biased region" description="Polar residues" evidence="6">
    <location>
        <begin position="149"/>
        <end position="164"/>
    </location>
</feature>
<dbReference type="OrthoDB" id="5426798at2759"/>